<dbReference type="EMBL" id="SSTD01010708">
    <property type="protein sequence ID" value="TYK11564.1"/>
    <property type="molecule type" value="Genomic_DNA"/>
</dbReference>
<evidence type="ECO:0000313" key="3">
    <source>
        <dbReference type="Proteomes" id="UP000321393"/>
    </source>
</evidence>
<accession>A0A5D3CK78</accession>
<dbReference type="PANTHER" id="PTHR10775">
    <property type="entry name" value="OS08G0208400 PROTEIN"/>
    <property type="match status" value="1"/>
</dbReference>
<dbReference type="Proteomes" id="UP000321393">
    <property type="component" value="Unassembled WGS sequence"/>
</dbReference>
<evidence type="ECO:0000313" key="4">
    <source>
        <dbReference type="Proteomes" id="UP000321947"/>
    </source>
</evidence>
<protein>
    <submittedName>
        <fullName evidence="2">CACTA en-spm transposon protein</fullName>
    </submittedName>
</protein>
<evidence type="ECO:0000313" key="2">
    <source>
        <dbReference type="EMBL" id="TYK11564.1"/>
    </source>
</evidence>
<evidence type="ECO:0000313" key="1">
    <source>
        <dbReference type="EMBL" id="KAA0051730.1"/>
    </source>
</evidence>
<dbReference type="EMBL" id="SSTE01011134">
    <property type="protein sequence ID" value="KAA0051730.1"/>
    <property type="molecule type" value="Genomic_DNA"/>
</dbReference>
<dbReference type="AlphaFoldDB" id="A0A5D3CK78"/>
<dbReference type="Proteomes" id="UP000321947">
    <property type="component" value="Unassembled WGS sequence"/>
</dbReference>
<comment type="caution">
    <text evidence="2">The sequence shown here is derived from an EMBL/GenBank/DDBJ whole genome shotgun (WGS) entry which is preliminary data.</text>
</comment>
<name>A0A5D3CK78_CUCMM</name>
<sequence>MLCHKLDVMDVEKNICKNLVGTLLNIEGKTKVVMNARLDLQDLKTRKDLHLIEVGNQFVKPHASYTLTSNEQLIILAILAHQVSYLYDPKNGSNWKIVQIVQNKHIWNVLKLDDVKNEQLNVLEIVVGQRVDEHVEDDTLCRPNVTPSIIERPIVRHVTDDFIDDDDEQMSHQSSMSSFLRNFEETYQIFLEFDGDLNTARGSSSMHNNFETTQPSLTSRSRAQSRLLKFESNAIGVCIRKTFLVHCLRWANIGREYIEAVKDNLQHFFVLDFNDQAMNRFIEHQMLTCFKEFRVDHH</sequence>
<proteinExistence type="predicted"/>
<dbReference type="PANTHER" id="PTHR10775:SF185">
    <property type="entry name" value="OS08G0208400 PROTEIN"/>
    <property type="match status" value="1"/>
</dbReference>
<reference evidence="3 4" key="1">
    <citation type="submission" date="2019-08" db="EMBL/GenBank/DDBJ databases">
        <title>Draft genome sequences of two oriental melons (Cucumis melo L. var makuwa).</title>
        <authorList>
            <person name="Kwon S.-Y."/>
        </authorList>
    </citation>
    <scope>NUCLEOTIDE SEQUENCE [LARGE SCALE GENOMIC DNA]</scope>
    <source>
        <strain evidence="4">cv. Chang Bougi</strain>
        <strain evidence="3">cv. SW 3</strain>
        <tissue evidence="2">Leaf</tissue>
    </source>
</reference>
<organism evidence="2 4">
    <name type="scientific">Cucumis melo var. makuwa</name>
    <name type="common">Oriental melon</name>
    <dbReference type="NCBI Taxonomy" id="1194695"/>
    <lineage>
        <taxon>Eukaryota</taxon>
        <taxon>Viridiplantae</taxon>
        <taxon>Streptophyta</taxon>
        <taxon>Embryophyta</taxon>
        <taxon>Tracheophyta</taxon>
        <taxon>Spermatophyta</taxon>
        <taxon>Magnoliopsida</taxon>
        <taxon>eudicotyledons</taxon>
        <taxon>Gunneridae</taxon>
        <taxon>Pentapetalae</taxon>
        <taxon>rosids</taxon>
        <taxon>fabids</taxon>
        <taxon>Cucurbitales</taxon>
        <taxon>Cucurbitaceae</taxon>
        <taxon>Benincaseae</taxon>
        <taxon>Cucumis</taxon>
    </lineage>
</organism>
<gene>
    <name evidence="2" type="ORF">E5676_scaffold952G00260</name>
    <name evidence="1" type="ORF">E6C27_scaffold60G001200</name>
</gene>